<proteinExistence type="predicted"/>
<keyword evidence="3 5" id="KW-0238">DNA-binding</keyword>
<dbReference type="EMBL" id="BKCJ010152236">
    <property type="protein sequence ID" value="GEY10568.1"/>
    <property type="molecule type" value="Genomic_DNA"/>
</dbReference>
<feature type="domain" description="PPC" evidence="7">
    <location>
        <begin position="131"/>
        <end position="273"/>
    </location>
</feature>
<feature type="compositionally biased region" description="Polar residues" evidence="6">
    <location>
        <begin position="256"/>
        <end position="265"/>
    </location>
</feature>
<dbReference type="PANTHER" id="PTHR31500">
    <property type="entry name" value="AT-HOOK MOTIF NUCLEAR-LOCALIZED PROTEIN 9"/>
    <property type="match status" value="1"/>
</dbReference>
<evidence type="ECO:0000256" key="6">
    <source>
        <dbReference type="SAM" id="MobiDB-lite"/>
    </source>
</evidence>
<feature type="compositionally biased region" description="Low complexity" evidence="6">
    <location>
        <begin position="8"/>
        <end position="39"/>
    </location>
</feature>
<evidence type="ECO:0000256" key="1">
    <source>
        <dbReference type="ARBA" id="ARBA00003687"/>
    </source>
</evidence>
<dbReference type="AlphaFoldDB" id="A0A699HGK6"/>
<accession>A0A699HGK6</accession>
<dbReference type="Pfam" id="PF03479">
    <property type="entry name" value="PCC"/>
    <property type="match status" value="1"/>
</dbReference>
<keyword evidence="2 5" id="KW-0805">Transcription regulation</keyword>
<dbReference type="SMART" id="SM00384">
    <property type="entry name" value="AT_hook"/>
    <property type="match status" value="2"/>
</dbReference>
<dbReference type="Gene3D" id="3.30.1330.80">
    <property type="entry name" value="Hypothetical protein, similar to alpha- acetolactate decarboxylase, domain 2"/>
    <property type="match status" value="1"/>
</dbReference>
<dbReference type="PROSITE" id="PS51742">
    <property type="entry name" value="PPC"/>
    <property type="match status" value="1"/>
</dbReference>
<dbReference type="CDD" id="cd11378">
    <property type="entry name" value="DUF296"/>
    <property type="match status" value="1"/>
</dbReference>
<protein>
    <recommendedName>
        <fullName evidence="5">AT-hook motif nuclear-localized protein</fullName>
    </recommendedName>
</protein>
<comment type="subcellular location">
    <subcellularLocation>
        <location evidence="5">Nucleus</location>
    </subcellularLocation>
</comment>
<dbReference type="InterPro" id="IPR005175">
    <property type="entry name" value="PPC_dom"/>
</dbReference>
<dbReference type="GO" id="GO:0005634">
    <property type="term" value="C:nucleus"/>
    <property type="evidence" value="ECO:0007669"/>
    <property type="project" value="UniProtKB-SubCell"/>
</dbReference>
<organism evidence="8">
    <name type="scientific">Tanacetum cinerariifolium</name>
    <name type="common">Dalmatian daisy</name>
    <name type="synonym">Chrysanthemum cinerariifolium</name>
    <dbReference type="NCBI Taxonomy" id="118510"/>
    <lineage>
        <taxon>Eukaryota</taxon>
        <taxon>Viridiplantae</taxon>
        <taxon>Streptophyta</taxon>
        <taxon>Embryophyta</taxon>
        <taxon>Tracheophyta</taxon>
        <taxon>Spermatophyta</taxon>
        <taxon>Magnoliopsida</taxon>
        <taxon>eudicotyledons</taxon>
        <taxon>Gunneridae</taxon>
        <taxon>Pentapetalae</taxon>
        <taxon>asterids</taxon>
        <taxon>campanulids</taxon>
        <taxon>Asterales</taxon>
        <taxon>Asteraceae</taxon>
        <taxon>Asteroideae</taxon>
        <taxon>Anthemideae</taxon>
        <taxon>Anthemidinae</taxon>
        <taxon>Tanacetum</taxon>
    </lineage>
</organism>
<sequence>MSSYEEASTTTTTMSNNTNMRQLSYNNNTPSTNYSNNPNGTQHNYSTPMMTSVTDASTVDVVKRKRGRPRKYPADVSPVMLPPPPGSTAAGGDGGSGGGGYSSPTGMSNSGKKRGRPPGSLNTQHHPAASGSPGVGFMPHILDVKDGEDVLAQLMWFSQNSTRALCVLSANGAVSNVTLRQSATSGGTVTYEGRFKILSLSGSFMVSEVDGQRSRTGGLSVALSGPDGRVLGGNVTGLLIAASPVQVIVGSFVPSSQKQTKTAGNNEAEVVNAPASESSGGGLSSPLDHSNNSNPQAMANMPWR</sequence>
<evidence type="ECO:0000256" key="3">
    <source>
        <dbReference type="ARBA" id="ARBA00023125"/>
    </source>
</evidence>
<feature type="compositionally biased region" description="Polar residues" evidence="6">
    <location>
        <begin position="40"/>
        <end position="50"/>
    </location>
</feature>
<feature type="compositionally biased region" description="Polar residues" evidence="6">
    <location>
        <begin position="287"/>
        <end position="297"/>
    </location>
</feature>
<feature type="region of interest" description="Disordered" evidence="6">
    <location>
        <begin position="1"/>
        <end position="134"/>
    </location>
</feature>
<dbReference type="InterPro" id="IPR017956">
    <property type="entry name" value="AT_hook_DNA-bd_motif"/>
</dbReference>
<evidence type="ECO:0000256" key="5">
    <source>
        <dbReference type="RuleBase" id="RU367031"/>
    </source>
</evidence>
<feature type="compositionally biased region" description="Low complexity" evidence="6">
    <location>
        <begin position="51"/>
        <end position="60"/>
    </location>
</feature>
<evidence type="ECO:0000259" key="7">
    <source>
        <dbReference type="PROSITE" id="PS51742"/>
    </source>
</evidence>
<evidence type="ECO:0000256" key="4">
    <source>
        <dbReference type="ARBA" id="ARBA00023163"/>
    </source>
</evidence>
<comment type="function">
    <text evidence="1 5">Transcription factor that specifically binds AT-rich DNA sequences related to the nuclear matrix attachment regions (MARs).</text>
</comment>
<dbReference type="InterPro" id="IPR039605">
    <property type="entry name" value="AHL"/>
</dbReference>
<evidence type="ECO:0000256" key="2">
    <source>
        <dbReference type="ARBA" id="ARBA00023015"/>
    </source>
</evidence>
<dbReference type="SUPFAM" id="SSF117856">
    <property type="entry name" value="AF0104/ALDC/Ptd012-like"/>
    <property type="match status" value="1"/>
</dbReference>
<name>A0A699HGK6_TANCI</name>
<gene>
    <name evidence="8" type="ORF">Tci_382542</name>
</gene>
<evidence type="ECO:0000313" key="8">
    <source>
        <dbReference type="EMBL" id="GEY10568.1"/>
    </source>
</evidence>
<dbReference type="PANTHER" id="PTHR31500:SF85">
    <property type="entry name" value="AT-HOOK MOTIF NUCLEAR-LOCALIZED PROTEIN"/>
    <property type="match status" value="1"/>
</dbReference>
<comment type="caution">
    <text evidence="8">The sequence shown here is derived from an EMBL/GenBank/DDBJ whole genome shotgun (WGS) entry which is preliminary data.</text>
</comment>
<keyword evidence="4 5" id="KW-0804">Transcription</keyword>
<comment type="domain">
    <text evidence="5">The PPC domain mediates interactions between AHL proteins.</text>
</comment>
<dbReference type="GO" id="GO:0003680">
    <property type="term" value="F:minor groove of adenine-thymine-rich DNA binding"/>
    <property type="evidence" value="ECO:0007669"/>
    <property type="project" value="UniProtKB-UniRule"/>
</dbReference>
<feature type="region of interest" description="Disordered" evidence="6">
    <location>
        <begin position="256"/>
        <end position="304"/>
    </location>
</feature>
<reference evidence="8" key="1">
    <citation type="journal article" date="2019" name="Sci. Rep.">
        <title>Draft genome of Tanacetum cinerariifolium, the natural source of mosquito coil.</title>
        <authorList>
            <person name="Yamashiro T."/>
            <person name="Shiraishi A."/>
            <person name="Satake H."/>
            <person name="Nakayama K."/>
        </authorList>
    </citation>
    <scope>NUCLEOTIDE SEQUENCE</scope>
</reference>
<keyword evidence="5" id="KW-0539">Nucleus</keyword>
<feature type="compositionally biased region" description="Gly residues" evidence="6">
    <location>
        <begin position="89"/>
        <end position="101"/>
    </location>
</feature>